<protein>
    <submittedName>
        <fullName evidence="3">Peptidase C13, legumain</fullName>
    </submittedName>
</protein>
<dbReference type="GO" id="GO:0006624">
    <property type="term" value="P:vacuolar protein processing"/>
    <property type="evidence" value="ECO:0007669"/>
    <property type="project" value="TreeGrafter"/>
</dbReference>
<evidence type="ECO:0000256" key="1">
    <source>
        <dbReference type="ARBA" id="ARBA00009941"/>
    </source>
</evidence>
<dbReference type="EMBL" id="JXTB01000008">
    <property type="protein sequence ID" value="PON78570.1"/>
    <property type="molecule type" value="Genomic_DNA"/>
</dbReference>
<accession>A0A2P5DZ82</accession>
<evidence type="ECO:0000313" key="4">
    <source>
        <dbReference type="Proteomes" id="UP000237105"/>
    </source>
</evidence>
<dbReference type="Pfam" id="PF20985">
    <property type="entry name" value="Legum_prodom"/>
    <property type="match status" value="1"/>
</dbReference>
<evidence type="ECO:0000259" key="2">
    <source>
        <dbReference type="Pfam" id="PF20985"/>
    </source>
</evidence>
<dbReference type="InterPro" id="IPR046427">
    <property type="entry name" value="Legumain_prodom_sf"/>
</dbReference>
<dbReference type="AlphaFoldDB" id="A0A2P5DZ82"/>
<comment type="caution">
    <text evidence="3">The sequence shown here is derived from an EMBL/GenBank/DDBJ whole genome shotgun (WGS) entry which is preliminary data.</text>
</comment>
<organism evidence="3 4">
    <name type="scientific">Parasponia andersonii</name>
    <name type="common">Sponia andersonii</name>
    <dbReference type="NCBI Taxonomy" id="3476"/>
    <lineage>
        <taxon>Eukaryota</taxon>
        <taxon>Viridiplantae</taxon>
        <taxon>Streptophyta</taxon>
        <taxon>Embryophyta</taxon>
        <taxon>Tracheophyta</taxon>
        <taxon>Spermatophyta</taxon>
        <taxon>Magnoliopsida</taxon>
        <taxon>eudicotyledons</taxon>
        <taxon>Gunneridae</taxon>
        <taxon>Pentapetalae</taxon>
        <taxon>rosids</taxon>
        <taxon>fabids</taxon>
        <taxon>Rosales</taxon>
        <taxon>Cannabaceae</taxon>
        <taxon>Parasponia</taxon>
    </lineage>
</organism>
<dbReference type="PANTHER" id="PTHR12000">
    <property type="entry name" value="HEMOGLOBINASE FAMILY MEMBER"/>
    <property type="match status" value="1"/>
</dbReference>
<dbReference type="GO" id="GO:0004197">
    <property type="term" value="F:cysteine-type endopeptidase activity"/>
    <property type="evidence" value="ECO:0007669"/>
    <property type="project" value="TreeGrafter"/>
</dbReference>
<dbReference type="OrthoDB" id="1301690at2759"/>
<keyword evidence="4" id="KW-1185">Reference proteome</keyword>
<dbReference type="InterPro" id="IPR001096">
    <property type="entry name" value="Peptidase_C13"/>
</dbReference>
<dbReference type="PANTHER" id="PTHR12000:SF50">
    <property type="entry name" value="VACUOLAR-PROCESSING ENZYME GAMMA-ISOZYME"/>
    <property type="match status" value="1"/>
</dbReference>
<proteinExistence type="inferred from homology"/>
<dbReference type="Proteomes" id="UP000237105">
    <property type="component" value="Unassembled WGS sequence"/>
</dbReference>
<gene>
    <name evidence="3" type="ORF">PanWU01x14_018280</name>
</gene>
<evidence type="ECO:0000313" key="3">
    <source>
        <dbReference type="EMBL" id="PON78570.1"/>
    </source>
</evidence>
<reference evidence="4" key="1">
    <citation type="submission" date="2016-06" db="EMBL/GenBank/DDBJ databases">
        <title>Parallel loss of symbiosis genes in relatives of nitrogen-fixing non-legume Parasponia.</title>
        <authorList>
            <person name="Van Velzen R."/>
            <person name="Holmer R."/>
            <person name="Bu F."/>
            <person name="Rutten L."/>
            <person name="Van Zeijl A."/>
            <person name="Liu W."/>
            <person name="Santuari L."/>
            <person name="Cao Q."/>
            <person name="Sharma T."/>
            <person name="Shen D."/>
            <person name="Roswanjaya Y."/>
            <person name="Wardhani T."/>
            <person name="Kalhor M.S."/>
            <person name="Jansen J."/>
            <person name="Van den Hoogen J."/>
            <person name="Gungor B."/>
            <person name="Hartog M."/>
            <person name="Hontelez J."/>
            <person name="Verver J."/>
            <person name="Yang W.-C."/>
            <person name="Schijlen E."/>
            <person name="Repin R."/>
            <person name="Schilthuizen M."/>
            <person name="Schranz E."/>
            <person name="Heidstra R."/>
            <person name="Miyata K."/>
            <person name="Fedorova E."/>
            <person name="Kohlen W."/>
            <person name="Bisseling T."/>
            <person name="Smit S."/>
            <person name="Geurts R."/>
        </authorList>
    </citation>
    <scope>NUCLEOTIDE SEQUENCE [LARGE SCALE GENOMIC DNA]</scope>
    <source>
        <strain evidence="4">cv. WU1-14</strain>
    </source>
</reference>
<sequence length="88" mass="10113">MQLFSISGTSFTRLQNNSKVLKLLPEKNEAQKQLLAEISEREHIDNSIVQIGKLLFGTYENSSKVLNNVRPQGQPLIDDWDCFKMPMF</sequence>
<dbReference type="InterPro" id="IPR048501">
    <property type="entry name" value="Legum_prodom"/>
</dbReference>
<name>A0A2P5DZ82_PARAD</name>
<comment type="similarity">
    <text evidence="1">Belongs to the peptidase C13 family.</text>
</comment>
<dbReference type="STRING" id="3476.A0A2P5DZ82"/>
<dbReference type="Gene3D" id="1.10.132.130">
    <property type="match status" value="1"/>
</dbReference>
<dbReference type="GO" id="GO:0051603">
    <property type="term" value="P:proteolysis involved in protein catabolic process"/>
    <property type="evidence" value="ECO:0007669"/>
    <property type="project" value="TreeGrafter"/>
</dbReference>
<feature type="domain" description="Legumain prodomain" evidence="2">
    <location>
        <begin position="32"/>
        <end position="85"/>
    </location>
</feature>
<dbReference type="GO" id="GO:0005773">
    <property type="term" value="C:vacuole"/>
    <property type="evidence" value="ECO:0007669"/>
    <property type="project" value="GOC"/>
</dbReference>